<dbReference type="Pfam" id="PF13692">
    <property type="entry name" value="Glyco_trans_1_4"/>
    <property type="match status" value="1"/>
</dbReference>
<name>A0ABD5X5F6_9EURY</name>
<proteinExistence type="predicted"/>
<comment type="caution">
    <text evidence="3">The sequence shown here is derived from an EMBL/GenBank/DDBJ whole genome shotgun (WGS) entry which is preliminary data.</text>
</comment>
<dbReference type="PANTHER" id="PTHR46401:SF2">
    <property type="entry name" value="GLYCOSYLTRANSFERASE WBBK-RELATED"/>
    <property type="match status" value="1"/>
</dbReference>
<accession>A0ABD5X5F6</accession>
<reference evidence="3 4" key="1">
    <citation type="journal article" date="2014" name="Int. J. Syst. Evol. Microbiol.">
        <title>Complete genome sequence of Corynebacterium casei LMG S-19264T (=DSM 44701T), isolated from a smear-ripened cheese.</title>
        <authorList>
            <consortium name="US DOE Joint Genome Institute (JGI-PGF)"/>
            <person name="Walter F."/>
            <person name="Albersmeier A."/>
            <person name="Kalinowski J."/>
            <person name="Ruckert C."/>
        </authorList>
    </citation>
    <scope>NUCLEOTIDE SEQUENCE [LARGE SCALE GENOMIC DNA]</scope>
    <source>
        <strain evidence="3 4">CGMCC 4.7215</strain>
    </source>
</reference>
<protein>
    <submittedName>
        <fullName evidence="3">Glycosyltransferase</fullName>
        <ecNumber evidence="3">2.4.-.-</ecNumber>
    </submittedName>
</protein>
<dbReference type="Proteomes" id="UP001596414">
    <property type="component" value="Unassembled WGS sequence"/>
</dbReference>
<gene>
    <name evidence="3" type="ORF">ACFQJ7_10010</name>
</gene>
<evidence type="ECO:0000313" key="3">
    <source>
        <dbReference type="EMBL" id="MFC7126365.1"/>
    </source>
</evidence>
<keyword evidence="3" id="KW-0328">Glycosyltransferase</keyword>
<dbReference type="Gene3D" id="3.40.50.2000">
    <property type="entry name" value="Glycogen Phosphorylase B"/>
    <property type="match status" value="2"/>
</dbReference>
<keyword evidence="1 3" id="KW-0808">Transferase</keyword>
<sequence length="391" mass="43479">MNVLQVSPSPSYPPTSGGDHRTHGIVKSIPGTGDTVIRYAQRVPPSALFDGSYKQAVEIEKDYKEIRNVSFIENTSRILGIFKLPSSTLLQFYLRFNPTDTLTSLVQWADIIIVEGPWQVQSIVEMTNDVPVLYSSHNVEFKHYNHLNSGITKPLFKWVYRQEKNAVQMSDGIICVSERDLTQYRETWAIDSNTFIAPNAVYEDDLMMPSDQKNVARPDGVPENQTTCLFVGTDRAQNEQAARTLVNLAPSFDGHLHIVIAGSVGKNFSTTPSNVTTTGFVDALYPYYHHADIALNPVTTGAGTNIKLLEYFANRVPVVSTPFGVRGYDVEDGYHVTVTSDSELLESAVELSRSGKQQKQQIEAGFEFVKTQTWSNVSANLLSEIRSVFGV</sequence>
<evidence type="ECO:0000256" key="2">
    <source>
        <dbReference type="SAM" id="MobiDB-lite"/>
    </source>
</evidence>
<dbReference type="EC" id="2.4.-.-" evidence="3"/>
<dbReference type="AlphaFoldDB" id="A0ABD5X5F6"/>
<dbReference type="GO" id="GO:0016757">
    <property type="term" value="F:glycosyltransferase activity"/>
    <property type="evidence" value="ECO:0007669"/>
    <property type="project" value="UniProtKB-KW"/>
</dbReference>
<dbReference type="SUPFAM" id="SSF53756">
    <property type="entry name" value="UDP-Glycosyltransferase/glycogen phosphorylase"/>
    <property type="match status" value="1"/>
</dbReference>
<dbReference type="PANTHER" id="PTHR46401">
    <property type="entry name" value="GLYCOSYLTRANSFERASE WBBK-RELATED"/>
    <property type="match status" value="1"/>
</dbReference>
<evidence type="ECO:0000313" key="4">
    <source>
        <dbReference type="Proteomes" id="UP001596414"/>
    </source>
</evidence>
<dbReference type="EMBL" id="JBHSZQ010000020">
    <property type="protein sequence ID" value="MFC7126365.1"/>
    <property type="molecule type" value="Genomic_DNA"/>
</dbReference>
<feature type="region of interest" description="Disordered" evidence="2">
    <location>
        <begin position="1"/>
        <end position="25"/>
    </location>
</feature>
<dbReference type="RefSeq" id="WP_267635920.1">
    <property type="nucleotide sequence ID" value="NZ_JAODIY010000001.1"/>
</dbReference>
<organism evidence="3 4">
    <name type="scientific">Halovenus rubra</name>
    <dbReference type="NCBI Taxonomy" id="869890"/>
    <lineage>
        <taxon>Archaea</taxon>
        <taxon>Methanobacteriati</taxon>
        <taxon>Methanobacteriota</taxon>
        <taxon>Stenosarchaea group</taxon>
        <taxon>Halobacteria</taxon>
        <taxon>Halobacteriales</taxon>
        <taxon>Haloarculaceae</taxon>
        <taxon>Halovenus</taxon>
    </lineage>
</organism>
<evidence type="ECO:0000256" key="1">
    <source>
        <dbReference type="ARBA" id="ARBA00022679"/>
    </source>
</evidence>